<accession>A0A3M2JNR6</accession>
<dbReference type="AlphaFoldDB" id="A0A3M2JNR6"/>
<name>A0A3M2JNR6_9CELL</name>
<gene>
    <name evidence="2" type="ORF">EBM89_05030</name>
</gene>
<dbReference type="Proteomes" id="UP000269289">
    <property type="component" value="Unassembled WGS sequence"/>
</dbReference>
<evidence type="ECO:0000313" key="2">
    <source>
        <dbReference type="EMBL" id="RMI13263.1"/>
    </source>
</evidence>
<sequence>MSESSTRPTWHADLARRDRTAHDAMARRAQETAEPLLQQRFDAVSAELHVLRAAVARRDAVLRDLTAALVERDAQLRAAAEQIARPGSSADLARELARRARGVAGRFVRAGLRQR</sequence>
<evidence type="ECO:0000256" key="1">
    <source>
        <dbReference type="SAM" id="MobiDB-lite"/>
    </source>
</evidence>
<organism evidence="2 3">
    <name type="scientific">Cellulomonas triticagri</name>
    <dbReference type="NCBI Taxonomy" id="2483352"/>
    <lineage>
        <taxon>Bacteria</taxon>
        <taxon>Bacillati</taxon>
        <taxon>Actinomycetota</taxon>
        <taxon>Actinomycetes</taxon>
        <taxon>Micrococcales</taxon>
        <taxon>Cellulomonadaceae</taxon>
        <taxon>Cellulomonas</taxon>
    </lineage>
</organism>
<evidence type="ECO:0000313" key="3">
    <source>
        <dbReference type="Proteomes" id="UP000269289"/>
    </source>
</evidence>
<dbReference type="OrthoDB" id="10007013at2"/>
<feature type="compositionally biased region" description="Basic and acidic residues" evidence="1">
    <location>
        <begin position="13"/>
        <end position="22"/>
    </location>
</feature>
<reference evidence="2 3" key="1">
    <citation type="submission" date="2018-10" db="EMBL/GenBank/DDBJ databases">
        <title>Isolation, diversity and antifungal activity of actinobacteria from wheat.</title>
        <authorList>
            <person name="Han C."/>
        </authorList>
    </citation>
    <scope>NUCLEOTIDE SEQUENCE [LARGE SCALE GENOMIC DNA]</scope>
    <source>
        <strain evidence="2 3">NEAU-YY56</strain>
    </source>
</reference>
<dbReference type="RefSeq" id="WP_122148366.1">
    <property type="nucleotide sequence ID" value="NZ_RFFI01000018.1"/>
</dbReference>
<protein>
    <submittedName>
        <fullName evidence="2">Uncharacterized protein</fullName>
    </submittedName>
</protein>
<keyword evidence="3" id="KW-1185">Reference proteome</keyword>
<comment type="caution">
    <text evidence="2">The sequence shown here is derived from an EMBL/GenBank/DDBJ whole genome shotgun (WGS) entry which is preliminary data.</text>
</comment>
<feature type="region of interest" description="Disordered" evidence="1">
    <location>
        <begin position="1"/>
        <end position="22"/>
    </location>
</feature>
<dbReference type="EMBL" id="RFFI01000018">
    <property type="protein sequence ID" value="RMI13263.1"/>
    <property type="molecule type" value="Genomic_DNA"/>
</dbReference>
<proteinExistence type="predicted"/>